<dbReference type="EMBL" id="BAAAZX010000003">
    <property type="protein sequence ID" value="GAA3985227.1"/>
    <property type="molecule type" value="Genomic_DNA"/>
</dbReference>
<name>A0ABP7QMY2_9ACTN</name>
<proteinExistence type="predicted"/>
<dbReference type="RefSeq" id="WP_266451095.1">
    <property type="nucleotide sequence ID" value="NZ_BAAAZX010000003.1"/>
</dbReference>
<reference evidence="2" key="1">
    <citation type="journal article" date="2019" name="Int. J. Syst. Evol. Microbiol.">
        <title>The Global Catalogue of Microorganisms (GCM) 10K type strain sequencing project: providing services to taxonomists for standard genome sequencing and annotation.</title>
        <authorList>
            <consortium name="The Broad Institute Genomics Platform"/>
            <consortium name="The Broad Institute Genome Sequencing Center for Infectious Disease"/>
            <person name="Wu L."/>
            <person name="Ma J."/>
        </authorList>
    </citation>
    <scope>NUCLEOTIDE SEQUENCE [LARGE SCALE GENOMIC DNA]</scope>
    <source>
        <strain evidence="2">JCM 16924</strain>
    </source>
</reference>
<keyword evidence="2" id="KW-1185">Reference proteome</keyword>
<gene>
    <name evidence="1" type="ORF">GCM10022232_17540</name>
</gene>
<organism evidence="1 2">
    <name type="scientific">Streptomyces plumbiresistens</name>
    <dbReference type="NCBI Taxonomy" id="511811"/>
    <lineage>
        <taxon>Bacteria</taxon>
        <taxon>Bacillati</taxon>
        <taxon>Actinomycetota</taxon>
        <taxon>Actinomycetes</taxon>
        <taxon>Kitasatosporales</taxon>
        <taxon>Streptomycetaceae</taxon>
        <taxon>Streptomyces</taxon>
    </lineage>
</organism>
<protein>
    <submittedName>
        <fullName evidence="1">Uncharacterized protein</fullName>
    </submittedName>
</protein>
<evidence type="ECO:0000313" key="2">
    <source>
        <dbReference type="Proteomes" id="UP001500456"/>
    </source>
</evidence>
<evidence type="ECO:0000313" key="1">
    <source>
        <dbReference type="EMBL" id="GAA3985227.1"/>
    </source>
</evidence>
<accession>A0ABP7QMY2</accession>
<sequence>MGMYLVSVGRQEWFSDDEDLGGKGAIASALNEELRLRGLPPYESVPELSPALWFEEKLSLPMTGFSALCRAHLTPEEEETLCGWSEMVPVSLDEEITLPVGGAYTVMTVVAGAPQVLAAAERLASAIGLPPEVPDVFPNLGLTMWFLDGQAKDLAATRPGPWSEDLNSAFYAALYLRAAQHSLRCGVPLSYS</sequence>
<dbReference type="Proteomes" id="UP001500456">
    <property type="component" value="Unassembled WGS sequence"/>
</dbReference>
<comment type="caution">
    <text evidence="1">The sequence shown here is derived from an EMBL/GenBank/DDBJ whole genome shotgun (WGS) entry which is preliminary data.</text>
</comment>